<organism evidence="9 10">
    <name type="scientific">Parascedosporium putredinis</name>
    <dbReference type="NCBI Taxonomy" id="1442378"/>
    <lineage>
        <taxon>Eukaryota</taxon>
        <taxon>Fungi</taxon>
        <taxon>Dikarya</taxon>
        <taxon>Ascomycota</taxon>
        <taxon>Pezizomycotina</taxon>
        <taxon>Sordariomycetes</taxon>
        <taxon>Hypocreomycetidae</taxon>
        <taxon>Microascales</taxon>
        <taxon>Microascaceae</taxon>
        <taxon>Parascedosporium</taxon>
    </lineage>
</organism>
<dbReference type="PANTHER" id="PTHR19139:SF199">
    <property type="entry name" value="MIP17260P"/>
    <property type="match status" value="1"/>
</dbReference>
<dbReference type="GO" id="GO:0005886">
    <property type="term" value="C:plasma membrane"/>
    <property type="evidence" value="ECO:0007669"/>
    <property type="project" value="TreeGrafter"/>
</dbReference>
<comment type="caution">
    <text evidence="9">The sequence shown here is derived from an EMBL/GenBank/DDBJ whole genome shotgun (WGS) entry which is preliminary data.</text>
</comment>
<reference evidence="9" key="1">
    <citation type="submission" date="2022-11" db="EMBL/GenBank/DDBJ databases">
        <authorList>
            <person name="Scott C."/>
            <person name="Bruce N."/>
        </authorList>
    </citation>
    <scope>NUCLEOTIDE SEQUENCE</scope>
</reference>
<dbReference type="Gene3D" id="1.20.1080.10">
    <property type="entry name" value="Glycerol uptake facilitator protein"/>
    <property type="match status" value="2"/>
</dbReference>
<protein>
    <recommendedName>
        <fullName evidence="11">Aquaporin</fullName>
    </recommendedName>
</protein>
<dbReference type="SUPFAM" id="SSF81338">
    <property type="entry name" value="Aquaporin-like"/>
    <property type="match status" value="1"/>
</dbReference>
<feature type="compositionally biased region" description="Polar residues" evidence="7">
    <location>
        <begin position="1"/>
        <end position="10"/>
    </location>
</feature>
<evidence type="ECO:0000256" key="3">
    <source>
        <dbReference type="ARBA" id="ARBA00022692"/>
    </source>
</evidence>
<feature type="region of interest" description="Disordered" evidence="7">
    <location>
        <begin position="1"/>
        <end position="24"/>
    </location>
</feature>
<gene>
    <name evidence="9" type="ORF">PPNO1_LOCUS8046</name>
</gene>
<comment type="similarity">
    <text evidence="2 6">Belongs to the MIP/aquaporin (TC 1.A.8) family.</text>
</comment>
<evidence type="ECO:0000256" key="4">
    <source>
        <dbReference type="ARBA" id="ARBA00022989"/>
    </source>
</evidence>
<sequence length="292" mass="30460">MSAVNNSTFPANPDGEGPIGNARGGNIGANNGGFGIEQSRPTVPDPVERRAAFGMKHPVRNEIVAALAEFCGTFMFLFLAFGATQGALLTLAEGESPGPATLLFISAAFGGAIAANVWAFYRVSGGMFNPAVTLGLVLVGAVKPIRGVIVFVAQIVAGIAAAAGLFLEMFLTANLVFVVYMLAVEKHRATYIAPLGIGIAVFMCHMVGVAYTGTSVNPARSFGPAVIAGFHGYHWIYWLGPLLGSLLAFAVYKLLQVLNYSTANAGQDEDGLGAYRMAADNGHHNGADKHLV</sequence>
<dbReference type="InterPro" id="IPR034294">
    <property type="entry name" value="Aquaporin_transptr"/>
</dbReference>
<proteinExistence type="inferred from homology"/>
<evidence type="ECO:0000256" key="1">
    <source>
        <dbReference type="ARBA" id="ARBA00004141"/>
    </source>
</evidence>
<feature type="transmembrane region" description="Helical" evidence="8">
    <location>
        <begin position="102"/>
        <end position="121"/>
    </location>
</feature>
<comment type="subcellular location">
    <subcellularLocation>
        <location evidence="1">Membrane</location>
        <topology evidence="1">Multi-pass membrane protein</topology>
    </subcellularLocation>
</comment>
<feature type="transmembrane region" description="Helical" evidence="8">
    <location>
        <begin position="191"/>
        <end position="212"/>
    </location>
</feature>
<evidence type="ECO:0000256" key="2">
    <source>
        <dbReference type="ARBA" id="ARBA00006175"/>
    </source>
</evidence>
<evidence type="ECO:0000256" key="5">
    <source>
        <dbReference type="ARBA" id="ARBA00023136"/>
    </source>
</evidence>
<feature type="transmembrane region" description="Helical" evidence="8">
    <location>
        <begin position="133"/>
        <end position="153"/>
    </location>
</feature>
<dbReference type="PANTHER" id="PTHR19139">
    <property type="entry name" value="AQUAPORIN TRANSPORTER"/>
    <property type="match status" value="1"/>
</dbReference>
<dbReference type="InterPro" id="IPR023271">
    <property type="entry name" value="Aquaporin-like"/>
</dbReference>
<feature type="transmembrane region" description="Helical" evidence="8">
    <location>
        <begin position="232"/>
        <end position="252"/>
    </location>
</feature>
<dbReference type="GO" id="GO:0015250">
    <property type="term" value="F:water channel activity"/>
    <property type="evidence" value="ECO:0007669"/>
    <property type="project" value="TreeGrafter"/>
</dbReference>
<accession>A0A9P1H7W1</accession>
<evidence type="ECO:0000313" key="9">
    <source>
        <dbReference type="EMBL" id="CAI4218464.1"/>
    </source>
</evidence>
<dbReference type="OrthoDB" id="3222at2759"/>
<feature type="transmembrane region" description="Helical" evidence="8">
    <location>
        <begin position="63"/>
        <end position="82"/>
    </location>
</feature>
<keyword evidence="10" id="KW-1185">Reference proteome</keyword>
<name>A0A9P1H7W1_9PEZI</name>
<dbReference type="Proteomes" id="UP000838763">
    <property type="component" value="Unassembled WGS sequence"/>
</dbReference>
<dbReference type="Pfam" id="PF00230">
    <property type="entry name" value="MIP"/>
    <property type="match status" value="1"/>
</dbReference>
<keyword evidence="5 8" id="KW-0472">Membrane</keyword>
<evidence type="ECO:0000256" key="6">
    <source>
        <dbReference type="RuleBase" id="RU000477"/>
    </source>
</evidence>
<evidence type="ECO:0000256" key="7">
    <source>
        <dbReference type="SAM" id="MobiDB-lite"/>
    </source>
</evidence>
<keyword evidence="4 8" id="KW-1133">Transmembrane helix</keyword>
<keyword evidence="6" id="KW-0813">Transport</keyword>
<feature type="transmembrane region" description="Helical" evidence="8">
    <location>
        <begin position="159"/>
        <end position="184"/>
    </location>
</feature>
<evidence type="ECO:0000313" key="10">
    <source>
        <dbReference type="Proteomes" id="UP000838763"/>
    </source>
</evidence>
<dbReference type="InterPro" id="IPR000425">
    <property type="entry name" value="MIP"/>
</dbReference>
<evidence type="ECO:0008006" key="11">
    <source>
        <dbReference type="Google" id="ProtNLM"/>
    </source>
</evidence>
<keyword evidence="3 6" id="KW-0812">Transmembrane</keyword>
<dbReference type="PRINTS" id="PR00783">
    <property type="entry name" value="MINTRINSICP"/>
</dbReference>
<evidence type="ECO:0000256" key="8">
    <source>
        <dbReference type="SAM" id="Phobius"/>
    </source>
</evidence>
<dbReference type="AlphaFoldDB" id="A0A9P1H7W1"/>
<dbReference type="EMBL" id="CALLCH030000018">
    <property type="protein sequence ID" value="CAI4218464.1"/>
    <property type="molecule type" value="Genomic_DNA"/>
</dbReference>